<accession>A0A5J9TTC8</accession>
<dbReference type="Gramene" id="TVU14670">
    <property type="protein sequence ID" value="TVU14670"/>
    <property type="gene ID" value="EJB05_38153"/>
</dbReference>
<evidence type="ECO:0000256" key="2">
    <source>
        <dbReference type="ARBA" id="ARBA00022692"/>
    </source>
</evidence>
<dbReference type="OrthoDB" id="3936150at2759"/>
<evidence type="ECO:0000256" key="5">
    <source>
        <dbReference type="ARBA" id="ARBA00023136"/>
    </source>
</evidence>
<dbReference type="GO" id="GO:0016020">
    <property type="term" value="C:membrane"/>
    <property type="evidence" value="ECO:0007669"/>
    <property type="project" value="UniProtKB-SubCell"/>
</dbReference>
<evidence type="ECO:0008006" key="8">
    <source>
        <dbReference type="Google" id="ProtNLM"/>
    </source>
</evidence>
<keyword evidence="3" id="KW-0769">Symport</keyword>
<dbReference type="EMBL" id="RWGY01000031">
    <property type="protein sequence ID" value="TVU14670.1"/>
    <property type="molecule type" value="Genomic_DNA"/>
</dbReference>
<gene>
    <name evidence="6" type="ORF">EJB05_38153</name>
</gene>
<evidence type="ECO:0000256" key="3">
    <source>
        <dbReference type="ARBA" id="ARBA00022847"/>
    </source>
</evidence>
<dbReference type="AlphaFoldDB" id="A0A5J9TTC8"/>
<reference evidence="6 7" key="1">
    <citation type="journal article" date="2019" name="Sci. Rep.">
        <title>A high-quality genome of Eragrostis curvula grass provides insights into Poaceae evolution and supports new strategies to enhance forage quality.</title>
        <authorList>
            <person name="Carballo J."/>
            <person name="Santos B.A.C.M."/>
            <person name="Zappacosta D."/>
            <person name="Garbus I."/>
            <person name="Selva J.P."/>
            <person name="Gallo C.A."/>
            <person name="Diaz A."/>
            <person name="Albertini E."/>
            <person name="Caccamo M."/>
            <person name="Echenique V."/>
        </authorList>
    </citation>
    <scope>NUCLEOTIDE SEQUENCE [LARGE SCALE GENOMIC DNA]</scope>
    <source>
        <strain evidence="7">cv. Victoria</strain>
        <tissue evidence="6">Leaf</tissue>
    </source>
</reference>
<evidence type="ECO:0000313" key="7">
    <source>
        <dbReference type="Proteomes" id="UP000324897"/>
    </source>
</evidence>
<keyword evidence="7" id="KW-1185">Reference proteome</keyword>
<proteinExistence type="predicted"/>
<feature type="non-terminal residue" evidence="6">
    <location>
        <position position="1"/>
    </location>
</feature>
<keyword evidence="2" id="KW-0812">Transmembrane</keyword>
<keyword evidence="5" id="KW-0472">Membrane</keyword>
<keyword evidence="3" id="KW-0813">Transport</keyword>
<dbReference type="GO" id="GO:0015293">
    <property type="term" value="F:symporter activity"/>
    <property type="evidence" value="ECO:0007669"/>
    <property type="project" value="UniProtKB-KW"/>
</dbReference>
<dbReference type="Proteomes" id="UP000324897">
    <property type="component" value="Unassembled WGS sequence"/>
</dbReference>
<comment type="subcellular location">
    <subcellularLocation>
        <location evidence="1">Membrane</location>
        <topology evidence="1">Multi-pass membrane protein</topology>
    </subcellularLocation>
</comment>
<evidence type="ECO:0000256" key="1">
    <source>
        <dbReference type="ARBA" id="ARBA00004141"/>
    </source>
</evidence>
<comment type="caution">
    <text evidence="6">The sequence shown here is derived from an EMBL/GenBank/DDBJ whole genome shotgun (WGS) entry which is preliminary data.</text>
</comment>
<evidence type="ECO:0000256" key="4">
    <source>
        <dbReference type="ARBA" id="ARBA00022989"/>
    </source>
</evidence>
<sequence>MSTFYFFSAGIAACSGLARRALPILLARALRRHLSPVPPLRRRRRAVRLRVAALEWYLVRGRADDALRVVRAIASANGRRVPDDFTLKFDDEDDEEEGKSVESSAAASASIVDVIRSPNADDAGPARARGAHQPPVLGGVLRTEPQCGQPQDQPLRQRALQLRRRDAGLPAHRAAPRPLRLGIGTMLLSGVACTAGRNCMNLEFKVLRMTCGVVGIFGVAATYDLLLIYTAELFPTVLRNVALGCTAQAAQLGDTVAPMVVVLRERVPFAVIGASRQRAGFLLAQDDEQASV</sequence>
<name>A0A5J9TTC8_9POAL</name>
<protein>
    <recommendedName>
        <fullName evidence="8">Major facilitator superfamily (MFS) profile domain-containing protein</fullName>
    </recommendedName>
</protein>
<evidence type="ECO:0000313" key="6">
    <source>
        <dbReference type="EMBL" id="TVU14670.1"/>
    </source>
</evidence>
<dbReference type="PANTHER" id="PTHR24064">
    <property type="entry name" value="SOLUTE CARRIER FAMILY 22 MEMBER"/>
    <property type="match status" value="1"/>
</dbReference>
<organism evidence="6 7">
    <name type="scientific">Eragrostis curvula</name>
    <name type="common">weeping love grass</name>
    <dbReference type="NCBI Taxonomy" id="38414"/>
    <lineage>
        <taxon>Eukaryota</taxon>
        <taxon>Viridiplantae</taxon>
        <taxon>Streptophyta</taxon>
        <taxon>Embryophyta</taxon>
        <taxon>Tracheophyta</taxon>
        <taxon>Spermatophyta</taxon>
        <taxon>Magnoliopsida</taxon>
        <taxon>Liliopsida</taxon>
        <taxon>Poales</taxon>
        <taxon>Poaceae</taxon>
        <taxon>PACMAD clade</taxon>
        <taxon>Chloridoideae</taxon>
        <taxon>Eragrostideae</taxon>
        <taxon>Eragrostidinae</taxon>
        <taxon>Eragrostis</taxon>
    </lineage>
</organism>
<keyword evidence="4" id="KW-1133">Transmembrane helix</keyword>